<organism evidence="17 18">
    <name type="scientific">Desulfoluna spongiiphila</name>
    <dbReference type="NCBI Taxonomy" id="419481"/>
    <lineage>
        <taxon>Bacteria</taxon>
        <taxon>Pseudomonadati</taxon>
        <taxon>Thermodesulfobacteriota</taxon>
        <taxon>Desulfobacteria</taxon>
        <taxon>Desulfobacterales</taxon>
        <taxon>Desulfolunaceae</taxon>
        <taxon>Desulfoluna</taxon>
    </lineage>
</organism>
<dbReference type="SUPFAM" id="SSF56935">
    <property type="entry name" value="Porins"/>
    <property type="match status" value="1"/>
</dbReference>
<dbReference type="InterPro" id="IPR000531">
    <property type="entry name" value="Beta-barrel_TonB"/>
</dbReference>
<feature type="chain" id="PRO_5011637273" evidence="14">
    <location>
        <begin position="31"/>
        <end position="693"/>
    </location>
</feature>
<feature type="region of interest" description="Disordered" evidence="13">
    <location>
        <begin position="259"/>
        <end position="284"/>
    </location>
</feature>
<dbReference type="AlphaFoldDB" id="A0A1G5HXQ4"/>
<reference evidence="17 18" key="1">
    <citation type="submission" date="2016-10" db="EMBL/GenBank/DDBJ databases">
        <authorList>
            <person name="de Groot N.N."/>
        </authorList>
    </citation>
    <scope>NUCLEOTIDE SEQUENCE [LARGE SCALE GENOMIC DNA]</scope>
    <source>
        <strain evidence="17 18">AA1</strain>
    </source>
</reference>
<dbReference type="Pfam" id="PF00593">
    <property type="entry name" value="TonB_dep_Rec_b-barrel"/>
    <property type="match status" value="1"/>
</dbReference>
<sequence length="693" mass="76162">MKITSYSAPLKRGALAACMVVLLATPFVSASEESQRTLDDMVITASKRESSLDDFAGSISVKDGQFITDHEIKDLSELTLFIPNVYFKKTTSGDAFVSRGISTIDTSLFSPMGLYINDVSYPLSFMQNQLLTDVKRVEVLRGPQGTLYGRNSESGVINVVLEEPGDKLKATAGLSAGNYNTWCGEASVSGPVVKDTLYLGLSVTGRKTDGFIENEVTGKDDVADEETTAARGTLRWTPGERFELVATLDGLDQDKGISTLRLEDGPQASDRHKVRSSEEDRAEEEEVGGVIKMNWRADNAKFTSITSNRQFTREFTHDFDRTPAKLGTTDLDIDQDNWSQEFRIASEGEAPLSWLVGLFGFTEDLDTTMALNHVNPAMAKDRVTDSENDGYAIFGQATYRLTDKLKLTGGLRGEHATAEGTQTFTSIMGPVTFDEKLSETEWLPMASASYEIADNLTAYATCARGWLAGGFNYFSANSEETFGYDPEYTVNYETGLKATFFDRRLKADFSLFYIDIDDKQVREEVPGGGQGIWKFSNAGKAHSQGVELDLTALPLGNLEVFAGVGLSDTEIDTWQGTTGGMPFDYSGNSLPWAPEFTWNAGAAYYMTNGLYGIADVTGAGKQYFDAANTLKDDGYALVNLKMGYALGRFDISVYCKNIFDEEYATKKVKNMQGFTMVEDGEPLTFGLTLNWRL</sequence>
<comment type="similarity">
    <text evidence="11 12">Belongs to the TonB-dependent receptor family.</text>
</comment>
<evidence type="ECO:0000256" key="9">
    <source>
        <dbReference type="ARBA" id="ARBA00023136"/>
    </source>
</evidence>
<name>A0A1G5HXQ4_9BACT</name>
<keyword evidence="7" id="KW-0406">Ion transport</keyword>
<keyword evidence="18" id="KW-1185">Reference proteome</keyword>
<dbReference type="PROSITE" id="PS52016">
    <property type="entry name" value="TONB_DEPENDENT_REC_3"/>
    <property type="match status" value="1"/>
</dbReference>
<keyword evidence="5 11" id="KW-0812">Transmembrane</keyword>
<feature type="domain" description="TonB-dependent receptor-like beta-barrel" evidence="15">
    <location>
        <begin position="294"/>
        <end position="658"/>
    </location>
</feature>
<dbReference type="STRING" id="419481.SAMN05216233_11674"/>
<evidence type="ECO:0000256" key="2">
    <source>
        <dbReference type="ARBA" id="ARBA00022448"/>
    </source>
</evidence>
<evidence type="ECO:0000256" key="7">
    <source>
        <dbReference type="ARBA" id="ARBA00023065"/>
    </source>
</evidence>
<dbReference type="Gene3D" id="2.40.170.20">
    <property type="entry name" value="TonB-dependent receptor, beta-barrel domain"/>
    <property type="match status" value="1"/>
</dbReference>
<evidence type="ECO:0000256" key="10">
    <source>
        <dbReference type="ARBA" id="ARBA00023237"/>
    </source>
</evidence>
<evidence type="ECO:0000256" key="1">
    <source>
        <dbReference type="ARBA" id="ARBA00004571"/>
    </source>
</evidence>
<dbReference type="GO" id="GO:0009279">
    <property type="term" value="C:cell outer membrane"/>
    <property type="evidence" value="ECO:0007669"/>
    <property type="project" value="UniProtKB-SubCell"/>
</dbReference>
<dbReference type="InterPro" id="IPR039426">
    <property type="entry name" value="TonB-dep_rcpt-like"/>
</dbReference>
<evidence type="ECO:0000256" key="12">
    <source>
        <dbReference type="RuleBase" id="RU003357"/>
    </source>
</evidence>
<dbReference type="InterPro" id="IPR036942">
    <property type="entry name" value="Beta-barrel_TonB_sf"/>
</dbReference>
<keyword evidence="3 11" id="KW-1134">Transmembrane beta strand</keyword>
<keyword evidence="2 11" id="KW-0813">Transport</keyword>
<protein>
    <submittedName>
        <fullName evidence="17">Iron complex outermembrane recepter protein</fullName>
    </submittedName>
</protein>
<feature type="compositionally biased region" description="Basic and acidic residues" evidence="13">
    <location>
        <begin position="261"/>
        <end position="279"/>
    </location>
</feature>
<evidence type="ECO:0000259" key="15">
    <source>
        <dbReference type="Pfam" id="PF00593"/>
    </source>
</evidence>
<dbReference type="PANTHER" id="PTHR32552">
    <property type="entry name" value="FERRICHROME IRON RECEPTOR-RELATED"/>
    <property type="match status" value="1"/>
</dbReference>
<evidence type="ECO:0000256" key="5">
    <source>
        <dbReference type="ARBA" id="ARBA00022692"/>
    </source>
</evidence>
<gene>
    <name evidence="17" type="ORF">SAMN05216233_11674</name>
</gene>
<evidence type="ECO:0000313" key="18">
    <source>
        <dbReference type="Proteomes" id="UP000198870"/>
    </source>
</evidence>
<keyword evidence="8 12" id="KW-0798">TonB box</keyword>
<keyword evidence="4" id="KW-0410">Iron transport</keyword>
<evidence type="ECO:0000313" key="17">
    <source>
        <dbReference type="EMBL" id="SCY68635.1"/>
    </source>
</evidence>
<accession>A0A1G5HXQ4</accession>
<feature type="domain" description="TonB-dependent receptor plug" evidence="16">
    <location>
        <begin position="53"/>
        <end position="156"/>
    </location>
</feature>
<keyword evidence="9 11" id="KW-0472">Membrane</keyword>
<dbReference type="RefSeq" id="WP_175469935.1">
    <property type="nucleotide sequence ID" value="NZ_FMUX01000016.1"/>
</dbReference>
<dbReference type="EMBL" id="FMUX01000016">
    <property type="protein sequence ID" value="SCY68635.1"/>
    <property type="molecule type" value="Genomic_DNA"/>
</dbReference>
<evidence type="ECO:0000259" key="16">
    <source>
        <dbReference type="Pfam" id="PF07715"/>
    </source>
</evidence>
<evidence type="ECO:0000256" key="11">
    <source>
        <dbReference type="PROSITE-ProRule" id="PRU01360"/>
    </source>
</evidence>
<evidence type="ECO:0000256" key="13">
    <source>
        <dbReference type="SAM" id="MobiDB-lite"/>
    </source>
</evidence>
<evidence type="ECO:0000256" key="6">
    <source>
        <dbReference type="ARBA" id="ARBA00023004"/>
    </source>
</evidence>
<dbReference type="InterPro" id="IPR012910">
    <property type="entry name" value="Plug_dom"/>
</dbReference>
<evidence type="ECO:0000256" key="14">
    <source>
        <dbReference type="SAM" id="SignalP"/>
    </source>
</evidence>
<keyword evidence="14" id="KW-0732">Signal</keyword>
<proteinExistence type="inferred from homology"/>
<comment type="subcellular location">
    <subcellularLocation>
        <location evidence="1 11">Cell outer membrane</location>
        <topology evidence="1 11">Multi-pass membrane protein</topology>
    </subcellularLocation>
</comment>
<dbReference type="Proteomes" id="UP000198870">
    <property type="component" value="Unassembled WGS sequence"/>
</dbReference>
<evidence type="ECO:0000256" key="4">
    <source>
        <dbReference type="ARBA" id="ARBA00022496"/>
    </source>
</evidence>
<dbReference type="GO" id="GO:0006826">
    <property type="term" value="P:iron ion transport"/>
    <property type="evidence" value="ECO:0007669"/>
    <property type="project" value="UniProtKB-KW"/>
</dbReference>
<evidence type="ECO:0000256" key="8">
    <source>
        <dbReference type="ARBA" id="ARBA00023077"/>
    </source>
</evidence>
<keyword evidence="10 11" id="KW-0998">Cell outer membrane</keyword>
<dbReference type="Pfam" id="PF07715">
    <property type="entry name" value="Plug"/>
    <property type="match status" value="1"/>
</dbReference>
<evidence type="ECO:0000256" key="3">
    <source>
        <dbReference type="ARBA" id="ARBA00022452"/>
    </source>
</evidence>
<keyword evidence="6" id="KW-0408">Iron</keyword>
<feature type="signal peptide" evidence="14">
    <location>
        <begin position="1"/>
        <end position="30"/>
    </location>
</feature>
<dbReference type="PANTHER" id="PTHR32552:SF81">
    <property type="entry name" value="TONB-DEPENDENT OUTER MEMBRANE RECEPTOR"/>
    <property type="match status" value="1"/>
</dbReference>